<dbReference type="NCBIfam" id="TIGR00842">
    <property type="entry name" value="bcct"/>
    <property type="match status" value="1"/>
</dbReference>
<feature type="transmembrane region" description="Helical" evidence="9">
    <location>
        <begin position="61"/>
        <end position="79"/>
    </location>
</feature>
<gene>
    <name evidence="10" type="ORF">A6F49_01400</name>
</gene>
<accession>A0A1B7LV36</accession>
<feature type="transmembrane region" description="Helical" evidence="9">
    <location>
        <begin position="331"/>
        <end position="351"/>
    </location>
</feature>
<feature type="transmembrane region" description="Helical" evidence="9">
    <location>
        <begin position="300"/>
        <end position="319"/>
    </location>
</feature>
<comment type="similarity">
    <text evidence="2">Belongs to the BCCT transporter (TC 2.A.15) family.</text>
</comment>
<feature type="transmembrane region" description="Helical" evidence="9">
    <location>
        <begin position="139"/>
        <end position="158"/>
    </location>
</feature>
<name>A0A1B7LV36_9MICC</name>
<sequence>MNLDPSDPSTERKTTKTPLVGKLRSKRKTLALGLYPGDIHPGLLSGVGIDDQDRNFSIDKVIFAVTASLIVAFVLWGILSPESVGTVAGIAFSWSMENMGWLLNLAMGVGLFVMLYVAFGRYGKIKLGKDDEKPEFSRFSWVAMMFGAGLGVGLFFYGPSEPLSHFLSPPPHTPAAQQETMNALQQAAGETPQVNREAIHQGVSQASYHWGLHIWSMYALVGGALAYATFRRGRPTLISSIFQTLFGKSKTDGFAGKLVDIFAIIATLFGTATTLGLSAIQIGQGVTIVSGIGPIGNNTLIIIIGILGAGFIISAVSGVSRGIRYLSNINITFTLGLVLFVFFAGPTLYLLNLVPSGILHYIDNYLPMMAKSLSWGPETVEFQTWWTAFYWAWWIAWTPFVGTFIARISRGRTLREFALVTMGVPTLILILAFTVFGGASIINSINGVEGFNGDASPEAVLFNLFDTLPFNAITPFILMAVLAIFFITAADSASVVMGMMTSRGNPAPKKTLVVFWGLCMIGIAIVMLLSGGEDALSGLQSLTYLIALPFSIVLILMVWAFLKDLSTDPARIRYDYAKKAVSDAVIRGIEDHGEEFELAVKHSPDGRGAGSAVDASDPKYTDWYKEEAETSSVKLVTGEESGPVYDNGDKPIDQPEK</sequence>
<feature type="transmembrane region" description="Helical" evidence="9">
    <location>
        <begin position="542"/>
        <end position="562"/>
    </location>
</feature>
<evidence type="ECO:0000256" key="5">
    <source>
        <dbReference type="ARBA" id="ARBA00022692"/>
    </source>
</evidence>
<dbReference type="Proteomes" id="UP000078292">
    <property type="component" value="Unassembled WGS sequence"/>
</dbReference>
<protein>
    <submittedName>
        <fullName evidence="10">Choline transporter</fullName>
    </submittedName>
</protein>
<evidence type="ECO:0000256" key="7">
    <source>
        <dbReference type="ARBA" id="ARBA00023136"/>
    </source>
</evidence>
<feature type="transmembrane region" description="Helical" evidence="9">
    <location>
        <begin position="511"/>
        <end position="530"/>
    </location>
</feature>
<feature type="transmembrane region" description="Helical" evidence="9">
    <location>
        <begin position="385"/>
        <end position="405"/>
    </location>
</feature>
<dbReference type="InterPro" id="IPR000060">
    <property type="entry name" value="BCCT_transptr"/>
</dbReference>
<organism evidence="10 11">
    <name type="scientific">Enteractinococcus helveticum</name>
    <dbReference type="NCBI Taxonomy" id="1837282"/>
    <lineage>
        <taxon>Bacteria</taxon>
        <taxon>Bacillati</taxon>
        <taxon>Actinomycetota</taxon>
        <taxon>Actinomycetes</taxon>
        <taxon>Micrococcales</taxon>
        <taxon>Micrococcaceae</taxon>
    </lineage>
</organism>
<feature type="transmembrane region" description="Helical" evidence="9">
    <location>
        <begin position="99"/>
        <end position="119"/>
    </location>
</feature>
<dbReference type="GO" id="GO:0005886">
    <property type="term" value="C:plasma membrane"/>
    <property type="evidence" value="ECO:0007669"/>
    <property type="project" value="UniProtKB-SubCell"/>
</dbReference>
<evidence type="ECO:0000256" key="2">
    <source>
        <dbReference type="ARBA" id="ARBA00005658"/>
    </source>
</evidence>
<proteinExistence type="inferred from homology"/>
<evidence type="ECO:0000256" key="3">
    <source>
        <dbReference type="ARBA" id="ARBA00022448"/>
    </source>
</evidence>
<keyword evidence="4" id="KW-1003">Cell membrane</keyword>
<evidence type="ECO:0000313" key="10">
    <source>
        <dbReference type="EMBL" id="OAV51884.1"/>
    </source>
</evidence>
<comment type="subcellular location">
    <subcellularLocation>
        <location evidence="1">Cell membrane</location>
        <topology evidence="1">Multi-pass membrane protein</topology>
    </subcellularLocation>
</comment>
<dbReference type="STRING" id="1837282.A6F49_01400"/>
<keyword evidence="3" id="KW-0813">Transport</keyword>
<feature type="transmembrane region" description="Helical" evidence="9">
    <location>
        <begin position="212"/>
        <end position="230"/>
    </location>
</feature>
<evidence type="ECO:0000256" key="8">
    <source>
        <dbReference type="SAM" id="MobiDB-lite"/>
    </source>
</evidence>
<dbReference type="RefSeq" id="WP_052504641.1">
    <property type="nucleotide sequence ID" value="NZ_LXEY01000113.1"/>
</dbReference>
<evidence type="ECO:0000256" key="9">
    <source>
        <dbReference type="SAM" id="Phobius"/>
    </source>
</evidence>
<evidence type="ECO:0000256" key="6">
    <source>
        <dbReference type="ARBA" id="ARBA00022989"/>
    </source>
</evidence>
<feature type="compositionally biased region" description="Basic and acidic residues" evidence="8">
    <location>
        <begin position="647"/>
        <end position="657"/>
    </location>
</feature>
<evidence type="ECO:0000256" key="1">
    <source>
        <dbReference type="ARBA" id="ARBA00004651"/>
    </source>
</evidence>
<feature type="transmembrane region" description="Helical" evidence="9">
    <location>
        <begin position="472"/>
        <end position="490"/>
    </location>
</feature>
<dbReference type="PANTHER" id="PTHR30047">
    <property type="entry name" value="HIGH-AFFINITY CHOLINE TRANSPORT PROTEIN-RELATED"/>
    <property type="match status" value="1"/>
</dbReference>
<dbReference type="Pfam" id="PF02028">
    <property type="entry name" value="BCCT"/>
    <property type="match status" value="1"/>
</dbReference>
<keyword evidence="11" id="KW-1185">Reference proteome</keyword>
<keyword evidence="6 9" id="KW-1133">Transmembrane helix</keyword>
<dbReference type="EMBL" id="LXEY01000113">
    <property type="protein sequence ID" value="OAV51884.1"/>
    <property type="molecule type" value="Genomic_DNA"/>
</dbReference>
<evidence type="ECO:0000313" key="11">
    <source>
        <dbReference type="Proteomes" id="UP000078292"/>
    </source>
</evidence>
<feature type="region of interest" description="Disordered" evidence="8">
    <location>
        <begin position="626"/>
        <end position="657"/>
    </location>
</feature>
<keyword evidence="7 9" id="KW-0472">Membrane</keyword>
<dbReference type="AlphaFoldDB" id="A0A1B7LV36"/>
<comment type="caution">
    <text evidence="10">The sequence shown here is derived from an EMBL/GenBank/DDBJ whole genome shotgun (WGS) entry which is preliminary data.</text>
</comment>
<reference evidence="10 11" key="1">
    <citation type="submission" date="2016-04" db="EMBL/GenBank/DDBJ databases">
        <title>First whole genome shotgun sequence of the bacterium Enteractinococcus sp. strain UASWS1574.</title>
        <authorList>
            <person name="Crovadore J."/>
            <person name="Chablais R."/>
            <person name="Lefort F."/>
        </authorList>
    </citation>
    <scope>NUCLEOTIDE SEQUENCE [LARGE SCALE GENOMIC DNA]</scope>
    <source>
        <strain evidence="10 11">UASWS1574</strain>
    </source>
</reference>
<feature type="transmembrane region" description="Helical" evidence="9">
    <location>
        <begin position="417"/>
        <end position="442"/>
    </location>
</feature>
<evidence type="ECO:0000256" key="4">
    <source>
        <dbReference type="ARBA" id="ARBA00022475"/>
    </source>
</evidence>
<dbReference type="GO" id="GO:0022857">
    <property type="term" value="F:transmembrane transporter activity"/>
    <property type="evidence" value="ECO:0007669"/>
    <property type="project" value="InterPro"/>
</dbReference>
<feature type="transmembrane region" description="Helical" evidence="9">
    <location>
        <begin position="258"/>
        <end position="280"/>
    </location>
</feature>
<keyword evidence="5 9" id="KW-0812">Transmembrane</keyword>
<dbReference type="PANTHER" id="PTHR30047:SF7">
    <property type="entry name" value="HIGH-AFFINITY CHOLINE TRANSPORT PROTEIN"/>
    <property type="match status" value="1"/>
</dbReference>